<name>A0A0A8Y3U6_ARUDO</name>
<evidence type="ECO:0000313" key="2">
    <source>
        <dbReference type="EMBL" id="JAD21011.1"/>
    </source>
</evidence>
<protein>
    <submittedName>
        <fullName evidence="2">Uncharacterized protein</fullName>
    </submittedName>
</protein>
<proteinExistence type="predicted"/>
<keyword evidence="1" id="KW-0472">Membrane</keyword>
<keyword evidence="1" id="KW-1133">Transmembrane helix</keyword>
<keyword evidence="1" id="KW-0812">Transmembrane</keyword>
<reference evidence="2" key="1">
    <citation type="submission" date="2014-09" db="EMBL/GenBank/DDBJ databases">
        <authorList>
            <person name="Magalhaes I.L.F."/>
            <person name="Oliveira U."/>
            <person name="Santos F.R."/>
            <person name="Vidigal T.H.D.A."/>
            <person name="Brescovit A.D."/>
            <person name="Santos A.J."/>
        </authorList>
    </citation>
    <scope>NUCLEOTIDE SEQUENCE</scope>
    <source>
        <tissue evidence="2">Shoot tissue taken approximately 20 cm above the soil surface</tissue>
    </source>
</reference>
<organism evidence="2">
    <name type="scientific">Arundo donax</name>
    <name type="common">Giant reed</name>
    <name type="synonym">Donax arundinaceus</name>
    <dbReference type="NCBI Taxonomy" id="35708"/>
    <lineage>
        <taxon>Eukaryota</taxon>
        <taxon>Viridiplantae</taxon>
        <taxon>Streptophyta</taxon>
        <taxon>Embryophyta</taxon>
        <taxon>Tracheophyta</taxon>
        <taxon>Spermatophyta</taxon>
        <taxon>Magnoliopsida</taxon>
        <taxon>Liliopsida</taxon>
        <taxon>Poales</taxon>
        <taxon>Poaceae</taxon>
        <taxon>PACMAD clade</taxon>
        <taxon>Arundinoideae</taxon>
        <taxon>Arundineae</taxon>
        <taxon>Arundo</taxon>
    </lineage>
</organism>
<evidence type="ECO:0000256" key="1">
    <source>
        <dbReference type="SAM" id="Phobius"/>
    </source>
</evidence>
<reference evidence="2" key="2">
    <citation type="journal article" date="2015" name="Data Brief">
        <title>Shoot transcriptome of the giant reed, Arundo donax.</title>
        <authorList>
            <person name="Barrero R.A."/>
            <person name="Guerrero F.D."/>
            <person name="Moolhuijzen P."/>
            <person name="Goolsby J.A."/>
            <person name="Tidwell J."/>
            <person name="Bellgard S.E."/>
            <person name="Bellgard M.I."/>
        </authorList>
    </citation>
    <scope>NUCLEOTIDE SEQUENCE</scope>
    <source>
        <tissue evidence="2">Shoot tissue taken approximately 20 cm above the soil surface</tissue>
    </source>
</reference>
<accession>A0A0A8Y3U6</accession>
<feature type="transmembrane region" description="Helical" evidence="1">
    <location>
        <begin position="43"/>
        <end position="65"/>
    </location>
</feature>
<sequence>MAKNLLGFKNNAAPYSFCSIWFSHLLSKEPSTSLSKPGLCAKASFILFFAVSMAALISATAGLSSPSTNLNAMRRGCEALKQFSISVQKSIESIIFSTLLPSACIDNLFSCQSSLTKRLLRPCLCLYILAKVRNDVAKRVTAGLTRSPPILALIASRILPCL</sequence>
<dbReference type="AlphaFoldDB" id="A0A0A8Y3U6"/>
<dbReference type="EMBL" id="GBRH01276884">
    <property type="protein sequence ID" value="JAD21011.1"/>
    <property type="molecule type" value="Transcribed_RNA"/>
</dbReference>